<name>A0ABY4LJE2_9BACT</name>
<evidence type="ECO:0000313" key="2">
    <source>
        <dbReference type="Proteomes" id="UP000831485"/>
    </source>
</evidence>
<gene>
    <name evidence="1" type="ORF">M1B72_08065</name>
</gene>
<dbReference type="EMBL" id="CP096574">
    <property type="protein sequence ID" value="UPU37650.1"/>
    <property type="molecule type" value="Genomic_DNA"/>
</dbReference>
<dbReference type="InterPro" id="IPR026350">
    <property type="entry name" value="GxxExxY"/>
</dbReference>
<keyword evidence="2" id="KW-1185">Reference proteome</keyword>
<reference evidence="1" key="1">
    <citation type="submission" date="2022-04" db="EMBL/GenBank/DDBJ databases">
        <authorList>
            <person name="Liu G."/>
        </authorList>
    </citation>
    <scope>NUCLEOTIDE SEQUENCE</scope>
    <source>
        <strain evidence="1">RG22</strain>
    </source>
</reference>
<dbReference type="RefSeq" id="WP_248647164.1">
    <property type="nucleotide sequence ID" value="NZ_CP096574.1"/>
</dbReference>
<evidence type="ECO:0000313" key="1">
    <source>
        <dbReference type="EMBL" id="UPU37650.1"/>
    </source>
</evidence>
<proteinExistence type="predicted"/>
<protein>
    <submittedName>
        <fullName evidence="1">GxxExxY protein</fullName>
    </submittedName>
</protein>
<dbReference type="Pfam" id="PF13366">
    <property type="entry name" value="PDDEXK_3"/>
    <property type="match status" value="1"/>
</dbReference>
<sequence>MIHDELTGKVLRACFEVSNELGTGFLESVYEKSLLIALVEMGLKAQSQVPLKVFYRNKVVGEFYADLVVEGAVLLELKAVRALAPEHVAQVLNYLKATGIEVGLLINFGSPKLEFRRFDNRM</sequence>
<organism evidence="1 2">
    <name type="scientific">Geomonas paludis</name>
    <dbReference type="NCBI Taxonomy" id="2740185"/>
    <lineage>
        <taxon>Bacteria</taxon>
        <taxon>Pseudomonadati</taxon>
        <taxon>Thermodesulfobacteriota</taxon>
        <taxon>Desulfuromonadia</taxon>
        <taxon>Geobacterales</taxon>
        <taxon>Geobacteraceae</taxon>
        <taxon>Geomonas</taxon>
    </lineage>
</organism>
<dbReference type="Proteomes" id="UP000831485">
    <property type="component" value="Chromosome"/>
</dbReference>
<accession>A0ABY4LJE2</accession>
<dbReference type="NCBIfam" id="TIGR04256">
    <property type="entry name" value="GxxExxY"/>
    <property type="match status" value="1"/>
</dbReference>